<dbReference type="PANTHER" id="PTHR24260">
    <property type="match status" value="1"/>
</dbReference>
<evidence type="ECO:0000313" key="3">
    <source>
        <dbReference type="Proteomes" id="UP000238348"/>
    </source>
</evidence>
<dbReference type="SMART" id="SM00020">
    <property type="entry name" value="Tryp_SPc"/>
    <property type="match status" value="1"/>
</dbReference>
<evidence type="ECO:0000259" key="1">
    <source>
        <dbReference type="PROSITE" id="PS50240"/>
    </source>
</evidence>
<dbReference type="PROSITE" id="PS50240">
    <property type="entry name" value="TRYPSIN_DOM"/>
    <property type="match status" value="1"/>
</dbReference>
<feature type="domain" description="Peptidase S1" evidence="1">
    <location>
        <begin position="35"/>
        <end position="257"/>
    </location>
</feature>
<dbReference type="Pfam" id="PF00089">
    <property type="entry name" value="Trypsin"/>
    <property type="match status" value="1"/>
</dbReference>
<reference evidence="2 3" key="1">
    <citation type="submission" date="2015-09" db="EMBL/GenBank/DDBJ databases">
        <title>Sorangium comparison.</title>
        <authorList>
            <person name="Zaburannyi N."/>
            <person name="Bunk B."/>
            <person name="Overmann J."/>
            <person name="Mueller R."/>
        </authorList>
    </citation>
    <scope>NUCLEOTIDE SEQUENCE [LARGE SCALE GENOMIC DNA]</scope>
    <source>
        <strain evidence="2 3">So ce26</strain>
    </source>
</reference>
<dbReference type="InterPro" id="IPR051333">
    <property type="entry name" value="CLIP_Serine_Protease"/>
</dbReference>
<dbReference type="InterPro" id="IPR018114">
    <property type="entry name" value="TRYPSIN_HIS"/>
</dbReference>
<gene>
    <name evidence="2" type="ORF">SOCE26_069470</name>
</gene>
<evidence type="ECO:0000313" key="2">
    <source>
        <dbReference type="EMBL" id="AUX45456.1"/>
    </source>
</evidence>
<dbReference type="PROSITE" id="PS51257">
    <property type="entry name" value="PROKAR_LIPOPROTEIN"/>
    <property type="match status" value="1"/>
</dbReference>
<proteinExistence type="predicted"/>
<dbReference type="OrthoDB" id="5290391at2"/>
<dbReference type="InterPro" id="IPR001254">
    <property type="entry name" value="Trypsin_dom"/>
</dbReference>
<dbReference type="Proteomes" id="UP000238348">
    <property type="component" value="Chromosome"/>
</dbReference>
<protein>
    <recommendedName>
        <fullName evidence="1">Peptidase S1 domain-containing protein</fullName>
    </recommendedName>
</protein>
<dbReference type="PRINTS" id="PR00722">
    <property type="entry name" value="CHYMOTRYPSIN"/>
</dbReference>
<organism evidence="2 3">
    <name type="scientific">Sorangium cellulosum</name>
    <name type="common">Polyangium cellulosum</name>
    <dbReference type="NCBI Taxonomy" id="56"/>
    <lineage>
        <taxon>Bacteria</taxon>
        <taxon>Pseudomonadati</taxon>
        <taxon>Myxococcota</taxon>
        <taxon>Polyangia</taxon>
        <taxon>Polyangiales</taxon>
        <taxon>Polyangiaceae</taxon>
        <taxon>Sorangium</taxon>
    </lineage>
</organism>
<dbReference type="Gene3D" id="2.40.10.10">
    <property type="entry name" value="Trypsin-like serine proteases"/>
    <property type="match status" value="2"/>
</dbReference>
<name>A0A2L0F1P7_SORCE</name>
<dbReference type="PROSITE" id="PS00134">
    <property type="entry name" value="TRYPSIN_HIS"/>
    <property type="match status" value="1"/>
</dbReference>
<dbReference type="GO" id="GO:0004252">
    <property type="term" value="F:serine-type endopeptidase activity"/>
    <property type="evidence" value="ECO:0007669"/>
    <property type="project" value="InterPro"/>
</dbReference>
<dbReference type="InterPro" id="IPR001314">
    <property type="entry name" value="Peptidase_S1A"/>
</dbReference>
<dbReference type="GO" id="GO:0006508">
    <property type="term" value="P:proteolysis"/>
    <property type="evidence" value="ECO:0007669"/>
    <property type="project" value="InterPro"/>
</dbReference>
<dbReference type="AlphaFoldDB" id="A0A2L0F1P7"/>
<dbReference type="EMBL" id="CP012673">
    <property type="protein sequence ID" value="AUX45456.1"/>
    <property type="molecule type" value="Genomic_DNA"/>
</dbReference>
<sequence>MRKGIVLVAAAFLSACTGEVDDLPQDETDATPAGIIGGTIDEGDPAVVMLQVARELPDGGTKRNVCTASVIAPTVLLTAAHCVTPNKVNGATVTAFFGTDSSSEEGRWVNVTETHYHPQYDNSNLHAGYDIAVAILEEPANVEPLPYNRLPMTEDMVGDPIRLIGFGDDDEIAGWSGVKHHVSTFINTVTPLLLGLGDADHHTCVGDSGGPALMNVNGVPTIIGVTSFGGQESPSICTDGWDTRVDLYLDFIDPFVNTP</sequence>
<dbReference type="RefSeq" id="WP_104983832.1">
    <property type="nucleotide sequence ID" value="NZ_CP012673.1"/>
</dbReference>
<dbReference type="InterPro" id="IPR043504">
    <property type="entry name" value="Peptidase_S1_PA_chymotrypsin"/>
</dbReference>
<dbReference type="SUPFAM" id="SSF50494">
    <property type="entry name" value="Trypsin-like serine proteases"/>
    <property type="match status" value="1"/>
</dbReference>
<accession>A0A2L0F1P7</accession>
<dbReference type="InterPro" id="IPR009003">
    <property type="entry name" value="Peptidase_S1_PA"/>
</dbReference>
<dbReference type="PANTHER" id="PTHR24260:SF132">
    <property type="entry name" value="PEPTIDASE S1 DOMAIN-CONTAINING PROTEIN"/>
    <property type="match status" value="1"/>
</dbReference>